<comment type="caution">
    <text evidence="1">The sequence shown here is derived from an EMBL/GenBank/DDBJ whole genome shotgun (WGS) entry which is preliminary data.</text>
</comment>
<accession>A0A8S1E8U3</accession>
<dbReference type="AlphaFoldDB" id="A0A8S1E8U3"/>
<evidence type="ECO:0000313" key="2">
    <source>
        <dbReference type="Proteomes" id="UP000494206"/>
    </source>
</evidence>
<dbReference type="Proteomes" id="UP000494206">
    <property type="component" value="Unassembled WGS sequence"/>
</dbReference>
<keyword evidence="2" id="KW-1185">Reference proteome</keyword>
<sequence>MAEPGKFLSASEQIIEIYRNSEDDMVKSRNFSGLLYLFNGNIQKTKEIHENMLKTQEKIIRTCRERLKTEDPAVCQQRYIKEAEQSVAEAIEKIEQLSSNTKKIYEANTTTIQNAIISLESKRQITIINANVLQNQLE</sequence>
<gene>
    <name evidence="1" type="ORF">CBOVIS_LOCUS1551</name>
</gene>
<proteinExistence type="predicted"/>
<name>A0A8S1E8U3_9PELO</name>
<organism evidence="1 2">
    <name type="scientific">Caenorhabditis bovis</name>
    <dbReference type="NCBI Taxonomy" id="2654633"/>
    <lineage>
        <taxon>Eukaryota</taxon>
        <taxon>Metazoa</taxon>
        <taxon>Ecdysozoa</taxon>
        <taxon>Nematoda</taxon>
        <taxon>Chromadorea</taxon>
        <taxon>Rhabditida</taxon>
        <taxon>Rhabditina</taxon>
        <taxon>Rhabditomorpha</taxon>
        <taxon>Rhabditoidea</taxon>
        <taxon>Rhabditidae</taxon>
        <taxon>Peloderinae</taxon>
        <taxon>Caenorhabditis</taxon>
    </lineage>
</organism>
<dbReference type="EMBL" id="CADEPM010000001">
    <property type="protein sequence ID" value="CAB3398260.1"/>
    <property type="molecule type" value="Genomic_DNA"/>
</dbReference>
<protein>
    <submittedName>
        <fullName evidence="1">Uncharacterized protein</fullName>
    </submittedName>
</protein>
<evidence type="ECO:0000313" key="1">
    <source>
        <dbReference type="EMBL" id="CAB3398260.1"/>
    </source>
</evidence>
<reference evidence="1 2" key="1">
    <citation type="submission" date="2020-04" db="EMBL/GenBank/DDBJ databases">
        <authorList>
            <person name="Laetsch R D."/>
            <person name="Stevens L."/>
            <person name="Kumar S."/>
            <person name="Blaxter L. M."/>
        </authorList>
    </citation>
    <scope>NUCLEOTIDE SEQUENCE [LARGE SCALE GENOMIC DNA]</scope>
</reference>